<dbReference type="EMBL" id="CP000268">
    <property type="protein sequence ID" value="ABD72138.1"/>
    <property type="molecule type" value="Genomic_DNA"/>
</dbReference>
<evidence type="ECO:0000313" key="2">
    <source>
        <dbReference type="Proteomes" id="UP000008332"/>
    </source>
</evidence>
<dbReference type="RefSeq" id="WP_011458601.1">
    <property type="nucleotide sequence ID" value="NC_007901.1"/>
</dbReference>
<sequence>MTERMFTVLVPQPGKPAMAYPPQTGDKALANMQVLKSRGHEPIARTSANGITEDLSLEEMADIYDEDFCQQLKSERALA</sequence>
<organism evidence="1 2">
    <name type="scientific">Albidiferax ferrireducens (strain ATCC BAA-621 / DSM 15236 / T118)</name>
    <name type="common">Rhodoferax ferrireducens</name>
    <dbReference type="NCBI Taxonomy" id="338969"/>
    <lineage>
        <taxon>Bacteria</taxon>
        <taxon>Pseudomonadati</taxon>
        <taxon>Pseudomonadota</taxon>
        <taxon>Betaproteobacteria</taxon>
        <taxon>Burkholderiales</taxon>
        <taxon>Comamonadaceae</taxon>
        <taxon>Rhodoferax</taxon>
    </lineage>
</organism>
<protein>
    <submittedName>
        <fullName evidence="1">Uncharacterized protein</fullName>
    </submittedName>
</protein>
<dbReference type="KEGG" id="rfr:Rfer_4452"/>
<reference evidence="2" key="1">
    <citation type="submission" date="2006-02" db="EMBL/GenBank/DDBJ databases">
        <title>Complete sequence of plasmid 1 of Rhodoferax ferrireducens DSM 15236.</title>
        <authorList>
            <person name="Copeland A."/>
            <person name="Lucas S."/>
            <person name="Lapidus A."/>
            <person name="Barry K."/>
            <person name="Detter J.C."/>
            <person name="Glavina del Rio T."/>
            <person name="Hammon N."/>
            <person name="Israni S."/>
            <person name="Pitluck S."/>
            <person name="Brettin T."/>
            <person name="Bruce D."/>
            <person name="Han C."/>
            <person name="Tapia R."/>
            <person name="Gilna P."/>
            <person name="Kiss H."/>
            <person name="Schmutz J."/>
            <person name="Larimer F."/>
            <person name="Land M."/>
            <person name="Kyrpides N."/>
            <person name="Ivanova N."/>
            <person name="Richardson P."/>
        </authorList>
    </citation>
    <scope>NUCLEOTIDE SEQUENCE [LARGE SCALE GENOMIC DNA]</scope>
    <source>
        <strain evidence="2">ATCC BAA-621 / DSM 15236 / T118</strain>
        <plasmid evidence="2">Plasmid pDSM15236</plasmid>
    </source>
</reference>
<proteinExistence type="predicted"/>
<keyword evidence="1" id="KW-0614">Plasmid</keyword>
<dbReference type="AlphaFoldDB" id="Q21Q07"/>
<dbReference type="HOGENOM" id="CLU_2603698_0_0_4"/>
<dbReference type="Proteomes" id="UP000008332">
    <property type="component" value="Plasmid unnamed1"/>
</dbReference>
<gene>
    <name evidence="1" type="ordered locus">Rfer_4452</name>
</gene>
<evidence type="ECO:0000313" key="1">
    <source>
        <dbReference type="EMBL" id="ABD72138.1"/>
    </source>
</evidence>
<name>Q21Q07_ALBFT</name>
<accession>Q21Q07</accession>
<geneLocation type="plasmid" evidence="2">
    <name>pDSM15236</name>
</geneLocation>
<keyword evidence="2" id="KW-1185">Reference proteome</keyword>